<keyword evidence="2" id="KW-1185">Reference proteome</keyword>
<keyword evidence="1" id="KW-0969">Cilium</keyword>
<keyword evidence="1" id="KW-0489">Methyltransferase</keyword>
<dbReference type="GO" id="GO:0032259">
    <property type="term" value="P:methylation"/>
    <property type="evidence" value="ECO:0007669"/>
    <property type="project" value="UniProtKB-KW"/>
</dbReference>
<name>A0A5C5ZWF8_9BACT</name>
<keyword evidence="1" id="KW-0282">Flagellum</keyword>
<dbReference type="InterPro" id="IPR005358">
    <property type="entry name" value="Puta_zinc/iron-chelating_dom"/>
</dbReference>
<dbReference type="PANTHER" id="PTHR35866">
    <property type="entry name" value="PUTATIVE-RELATED"/>
    <property type="match status" value="1"/>
</dbReference>
<organism evidence="1 2">
    <name type="scientific">Neorhodopirellula pilleata</name>
    <dbReference type="NCBI Taxonomy" id="2714738"/>
    <lineage>
        <taxon>Bacteria</taxon>
        <taxon>Pseudomonadati</taxon>
        <taxon>Planctomycetota</taxon>
        <taxon>Planctomycetia</taxon>
        <taxon>Pirellulales</taxon>
        <taxon>Pirellulaceae</taxon>
        <taxon>Neorhodopirellula</taxon>
    </lineage>
</organism>
<comment type="caution">
    <text evidence="1">The sequence shown here is derived from an EMBL/GenBank/DDBJ whole genome shotgun (WGS) entry which is preliminary data.</text>
</comment>
<dbReference type="EMBL" id="SJPM01000015">
    <property type="protein sequence ID" value="TWT91347.1"/>
    <property type="molecule type" value="Genomic_DNA"/>
</dbReference>
<accession>A0A5C5ZWF8</accession>
<reference evidence="1 2" key="1">
    <citation type="submission" date="2019-02" db="EMBL/GenBank/DDBJ databases">
        <title>Deep-cultivation of Planctomycetes and their phenomic and genomic characterization uncovers novel biology.</title>
        <authorList>
            <person name="Wiegand S."/>
            <person name="Jogler M."/>
            <person name="Boedeker C."/>
            <person name="Pinto D."/>
            <person name="Vollmers J."/>
            <person name="Rivas-Marin E."/>
            <person name="Kohn T."/>
            <person name="Peeters S.H."/>
            <person name="Heuer A."/>
            <person name="Rast P."/>
            <person name="Oberbeckmann S."/>
            <person name="Bunk B."/>
            <person name="Jeske O."/>
            <person name="Meyerdierks A."/>
            <person name="Storesund J.E."/>
            <person name="Kallscheuer N."/>
            <person name="Luecker S."/>
            <person name="Lage O.M."/>
            <person name="Pohl T."/>
            <person name="Merkel B.J."/>
            <person name="Hornburger P."/>
            <person name="Mueller R.-W."/>
            <person name="Bruemmer F."/>
            <person name="Labrenz M."/>
            <person name="Spormann A.M."/>
            <person name="Op Den Camp H."/>
            <person name="Overmann J."/>
            <person name="Amann R."/>
            <person name="Jetten M.S.M."/>
            <person name="Mascher T."/>
            <person name="Medema M.H."/>
            <person name="Devos D.P."/>
            <person name="Kaster A.-K."/>
            <person name="Ovreas L."/>
            <person name="Rohde M."/>
            <person name="Galperin M.Y."/>
            <person name="Jogler C."/>
        </authorList>
    </citation>
    <scope>NUCLEOTIDE SEQUENCE [LARGE SCALE GENOMIC DNA]</scope>
    <source>
        <strain evidence="1 2">Pla100</strain>
    </source>
</reference>
<evidence type="ECO:0000313" key="2">
    <source>
        <dbReference type="Proteomes" id="UP000316213"/>
    </source>
</evidence>
<protein>
    <submittedName>
        <fullName evidence="1">Flagellin N-methylase</fullName>
    </submittedName>
</protein>
<gene>
    <name evidence="1" type="ORF">Pla100_51950</name>
</gene>
<proteinExistence type="predicted"/>
<dbReference type="OrthoDB" id="9810361at2"/>
<evidence type="ECO:0000313" key="1">
    <source>
        <dbReference type="EMBL" id="TWT91347.1"/>
    </source>
</evidence>
<dbReference type="Pfam" id="PF03692">
    <property type="entry name" value="CxxCxxCC"/>
    <property type="match status" value="1"/>
</dbReference>
<keyword evidence="1" id="KW-0808">Transferase</keyword>
<dbReference type="RefSeq" id="WP_146581225.1">
    <property type="nucleotide sequence ID" value="NZ_SJPM01000015.1"/>
</dbReference>
<dbReference type="Proteomes" id="UP000316213">
    <property type="component" value="Unassembled WGS sequence"/>
</dbReference>
<dbReference type="PANTHER" id="PTHR35866:SF1">
    <property type="entry name" value="YKGJ FAMILY CYSTEINE CLUSTER PROTEIN"/>
    <property type="match status" value="1"/>
</dbReference>
<sequence>MSLPIVTLKNDEQWDCHQCGFCCRGSIVPLSKEDEERLRSQNWQDEPDYQKLRFMVPHRRAASSFRLAHRDDGTCVFLNEDGRCRIHAKFGLEAKPTTCRVFPMQLIPHEKHAVLTYRRACPSAAADRGTDAKQNLPLIKRLVKDGWLKAEPINPPALKSGESRDWKTIRAVLEIVGEVLRDERYPPVRRLVHALQFSHNMEAAKTRSLSNDKVVELAHTLAEWMPEESRPFFEERKSPTTISKVMFRLAALSCARLHPLYRQTATWSARAELVQTSWRCCRGTGQLPRFDNVFPAARFEELENPIGLKRPEIYIPLNRLIETSSESFLYAIANRAGWSVSDSIRGLALLFPIGMWMLRWSSCGREPTVDDMLNIVVALDRSQGYQPLSGPLQRWRLSMLSLNGELERLVVWYAR</sequence>
<keyword evidence="1" id="KW-0966">Cell projection</keyword>
<dbReference type="AlphaFoldDB" id="A0A5C5ZWF8"/>
<dbReference type="GO" id="GO:0008168">
    <property type="term" value="F:methyltransferase activity"/>
    <property type="evidence" value="ECO:0007669"/>
    <property type="project" value="UniProtKB-KW"/>
</dbReference>